<evidence type="ECO:0000313" key="1">
    <source>
        <dbReference type="EMBL" id="JAH91931.1"/>
    </source>
</evidence>
<dbReference type="EMBL" id="GBXM01016646">
    <property type="protein sequence ID" value="JAH91931.1"/>
    <property type="molecule type" value="Transcribed_RNA"/>
</dbReference>
<dbReference type="AlphaFoldDB" id="A0A0E9WNS4"/>
<proteinExistence type="predicted"/>
<sequence>MAGKKIFTMWRGLVPFGKVLVTVDPPLVK</sequence>
<name>A0A0E9WNS4_ANGAN</name>
<organism evidence="1">
    <name type="scientific">Anguilla anguilla</name>
    <name type="common">European freshwater eel</name>
    <name type="synonym">Muraena anguilla</name>
    <dbReference type="NCBI Taxonomy" id="7936"/>
    <lineage>
        <taxon>Eukaryota</taxon>
        <taxon>Metazoa</taxon>
        <taxon>Chordata</taxon>
        <taxon>Craniata</taxon>
        <taxon>Vertebrata</taxon>
        <taxon>Euteleostomi</taxon>
        <taxon>Actinopterygii</taxon>
        <taxon>Neopterygii</taxon>
        <taxon>Teleostei</taxon>
        <taxon>Anguilliformes</taxon>
        <taxon>Anguillidae</taxon>
        <taxon>Anguilla</taxon>
    </lineage>
</organism>
<reference evidence="1" key="1">
    <citation type="submission" date="2014-11" db="EMBL/GenBank/DDBJ databases">
        <authorList>
            <person name="Amaro Gonzalez C."/>
        </authorList>
    </citation>
    <scope>NUCLEOTIDE SEQUENCE</scope>
</reference>
<reference evidence="1" key="2">
    <citation type="journal article" date="2015" name="Fish Shellfish Immunol.">
        <title>Early steps in the European eel (Anguilla anguilla)-Vibrio vulnificus interaction in the gills: Role of the RtxA13 toxin.</title>
        <authorList>
            <person name="Callol A."/>
            <person name="Pajuelo D."/>
            <person name="Ebbesson L."/>
            <person name="Teles M."/>
            <person name="MacKenzie S."/>
            <person name="Amaro C."/>
        </authorList>
    </citation>
    <scope>NUCLEOTIDE SEQUENCE</scope>
</reference>
<protein>
    <submittedName>
        <fullName evidence="1">Uncharacterized protein</fullName>
    </submittedName>
</protein>
<accession>A0A0E9WNS4</accession>